<gene>
    <name evidence="7" type="ORF">C8A03DRAFT_30895</name>
</gene>
<dbReference type="GO" id="GO:0019706">
    <property type="term" value="F:protein-cysteine S-palmitoyltransferase activity"/>
    <property type="evidence" value="ECO:0007669"/>
    <property type="project" value="UniProtKB-EC"/>
</dbReference>
<feature type="repeat" description="ANK" evidence="4">
    <location>
        <begin position="339"/>
        <end position="371"/>
    </location>
</feature>
<reference evidence="7" key="1">
    <citation type="journal article" date="2023" name="Mol. Phylogenet. Evol.">
        <title>Genome-scale phylogeny and comparative genomics of the fungal order Sordariales.</title>
        <authorList>
            <person name="Hensen N."/>
            <person name="Bonometti L."/>
            <person name="Westerberg I."/>
            <person name="Brannstrom I.O."/>
            <person name="Guillou S."/>
            <person name="Cros-Aarteil S."/>
            <person name="Calhoun S."/>
            <person name="Haridas S."/>
            <person name="Kuo A."/>
            <person name="Mondo S."/>
            <person name="Pangilinan J."/>
            <person name="Riley R."/>
            <person name="LaButti K."/>
            <person name="Andreopoulos B."/>
            <person name="Lipzen A."/>
            <person name="Chen C."/>
            <person name="Yan M."/>
            <person name="Daum C."/>
            <person name="Ng V."/>
            <person name="Clum A."/>
            <person name="Steindorff A."/>
            <person name="Ohm R.A."/>
            <person name="Martin F."/>
            <person name="Silar P."/>
            <person name="Natvig D.O."/>
            <person name="Lalanne C."/>
            <person name="Gautier V."/>
            <person name="Ament-Velasquez S.L."/>
            <person name="Kruys A."/>
            <person name="Hutchinson M.I."/>
            <person name="Powell A.J."/>
            <person name="Barry K."/>
            <person name="Miller A.N."/>
            <person name="Grigoriev I.V."/>
            <person name="Debuchy R."/>
            <person name="Gladieux P."/>
            <person name="Hiltunen Thoren M."/>
            <person name="Johannesson H."/>
        </authorList>
    </citation>
    <scope>NUCLEOTIDE SEQUENCE</scope>
    <source>
        <strain evidence="7">CBS 532.94</strain>
    </source>
</reference>
<feature type="compositionally biased region" description="Low complexity" evidence="5">
    <location>
        <begin position="150"/>
        <end position="170"/>
    </location>
</feature>
<feature type="region of interest" description="Disordered" evidence="5">
    <location>
        <begin position="246"/>
        <end position="310"/>
    </location>
</feature>
<accession>A0AAN7CF46</accession>
<dbReference type="SMART" id="SM00248">
    <property type="entry name" value="ANK"/>
    <property type="match status" value="3"/>
</dbReference>
<feature type="region of interest" description="Disordered" evidence="5">
    <location>
        <begin position="185"/>
        <end position="222"/>
    </location>
</feature>
<dbReference type="PRINTS" id="PR01415">
    <property type="entry name" value="ANKYRIN"/>
</dbReference>
<evidence type="ECO:0000259" key="6">
    <source>
        <dbReference type="PROSITE" id="PS00036"/>
    </source>
</evidence>
<dbReference type="Gene3D" id="1.25.40.20">
    <property type="entry name" value="Ankyrin repeat-containing domain"/>
    <property type="match status" value="2"/>
</dbReference>
<dbReference type="Proteomes" id="UP001303760">
    <property type="component" value="Unassembled WGS sequence"/>
</dbReference>
<keyword evidence="8" id="KW-1185">Reference proteome</keyword>
<keyword evidence="3 4" id="KW-0040">ANK repeat</keyword>
<feature type="compositionally biased region" description="Low complexity" evidence="5">
    <location>
        <begin position="285"/>
        <end position="309"/>
    </location>
</feature>
<dbReference type="AlphaFoldDB" id="A0AAN7CF46"/>
<dbReference type="InterPro" id="IPR002110">
    <property type="entry name" value="Ankyrin_rpt"/>
</dbReference>
<dbReference type="PROSITE" id="PS50088">
    <property type="entry name" value="ANK_REPEAT"/>
    <property type="match status" value="2"/>
</dbReference>
<dbReference type="EMBL" id="MU860030">
    <property type="protein sequence ID" value="KAK4240928.1"/>
    <property type="molecule type" value="Genomic_DNA"/>
</dbReference>
<dbReference type="Pfam" id="PF12796">
    <property type="entry name" value="Ank_2"/>
    <property type="match status" value="1"/>
</dbReference>
<sequence>MEHQDLTLSAEEILARRRLQNRIAQRKRRQRRAEMERQREKDHMSQCEEGSRIGVDPVVHQDCIHCHTHQEENSQYPRNSGHEELRDRDSNPQVPQEKPALLEPPPADTASLANLGREQEAPDEMLHSDFMMDRLIDLDAEHDILGGPASISLPSKPSTPLLPTPGSTTTAAESNYRAQLSVALPTPTSPTQARPQFEGPQAFTSPIAMQSPSGDRGHDLARRHHRSVSYAADVPMLTAFPNTPAAPIIAETRPGGPPPPPPSSSSPRRRASCPVHHPHHHPHHQPQQQQRTDTTSITTTTSTSNQGKTALHLSAERGSLPTVQFLLAHHADVDSVDGLGRTALHLAVARGHVAVVDALLRAGADTEAVDLRGRSPIHVAVELEAAHAQAQAQATGGGGLLGGDGGGNVNGDDAVVAAVLGLLVRDGADLNAPIRGVSC</sequence>
<feature type="compositionally biased region" description="Polar residues" evidence="5">
    <location>
        <begin position="202"/>
        <end position="213"/>
    </location>
</feature>
<feature type="repeat" description="ANK" evidence="4">
    <location>
        <begin position="306"/>
        <end position="338"/>
    </location>
</feature>
<dbReference type="InterPro" id="IPR004827">
    <property type="entry name" value="bZIP"/>
</dbReference>
<dbReference type="PANTHER" id="PTHR24161">
    <property type="entry name" value="ANK_REP_REGION DOMAIN-CONTAINING PROTEIN-RELATED"/>
    <property type="match status" value="1"/>
</dbReference>
<dbReference type="GO" id="GO:0003700">
    <property type="term" value="F:DNA-binding transcription factor activity"/>
    <property type="evidence" value="ECO:0007669"/>
    <property type="project" value="InterPro"/>
</dbReference>
<feature type="compositionally biased region" description="Pro residues" evidence="5">
    <location>
        <begin position="255"/>
        <end position="264"/>
    </location>
</feature>
<proteinExistence type="predicted"/>
<comment type="caution">
    <text evidence="7">The sequence shown here is derived from an EMBL/GenBank/DDBJ whole genome shotgun (WGS) entry which is preliminary data.</text>
</comment>
<feature type="region of interest" description="Disordered" evidence="5">
    <location>
        <begin position="21"/>
        <end position="53"/>
    </location>
</feature>
<dbReference type="InterPro" id="IPR036770">
    <property type="entry name" value="Ankyrin_rpt-contain_sf"/>
</dbReference>
<dbReference type="EC" id="2.3.1.225" evidence="1"/>
<feature type="domain" description="BZIP" evidence="6">
    <location>
        <begin position="16"/>
        <end position="31"/>
    </location>
</feature>
<feature type="compositionally biased region" description="Basic residues" evidence="5">
    <location>
        <begin position="21"/>
        <end position="31"/>
    </location>
</feature>
<dbReference type="PROSITE" id="PS00036">
    <property type="entry name" value="BZIP_BASIC"/>
    <property type="match status" value="1"/>
</dbReference>
<evidence type="ECO:0000256" key="1">
    <source>
        <dbReference type="ARBA" id="ARBA00012210"/>
    </source>
</evidence>
<dbReference type="SUPFAM" id="SSF48403">
    <property type="entry name" value="Ankyrin repeat"/>
    <property type="match status" value="1"/>
</dbReference>
<evidence type="ECO:0000313" key="7">
    <source>
        <dbReference type="EMBL" id="KAK4240928.1"/>
    </source>
</evidence>
<reference evidence="7" key="2">
    <citation type="submission" date="2023-05" db="EMBL/GenBank/DDBJ databases">
        <authorList>
            <consortium name="Lawrence Berkeley National Laboratory"/>
            <person name="Steindorff A."/>
            <person name="Hensen N."/>
            <person name="Bonometti L."/>
            <person name="Westerberg I."/>
            <person name="Brannstrom I.O."/>
            <person name="Guillou S."/>
            <person name="Cros-Aarteil S."/>
            <person name="Calhoun S."/>
            <person name="Haridas S."/>
            <person name="Kuo A."/>
            <person name="Mondo S."/>
            <person name="Pangilinan J."/>
            <person name="Riley R."/>
            <person name="Labutti K."/>
            <person name="Andreopoulos B."/>
            <person name="Lipzen A."/>
            <person name="Chen C."/>
            <person name="Yanf M."/>
            <person name="Daum C."/>
            <person name="Ng V."/>
            <person name="Clum A."/>
            <person name="Ohm R."/>
            <person name="Martin F."/>
            <person name="Silar P."/>
            <person name="Natvig D."/>
            <person name="Lalanne C."/>
            <person name="Gautier V."/>
            <person name="Ament-Velasquez S.L."/>
            <person name="Kruys A."/>
            <person name="Hutchinson M.I."/>
            <person name="Powell A.J."/>
            <person name="Barry K."/>
            <person name="Miller A.N."/>
            <person name="Grigoriev I.V."/>
            <person name="Debuchy R."/>
            <person name="Gladieux P."/>
            <person name="Thoren M.H."/>
            <person name="Johannesson H."/>
        </authorList>
    </citation>
    <scope>NUCLEOTIDE SEQUENCE</scope>
    <source>
        <strain evidence="7">CBS 532.94</strain>
    </source>
</reference>
<feature type="compositionally biased region" description="Basic residues" evidence="5">
    <location>
        <begin position="267"/>
        <end position="284"/>
    </location>
</feature>
<protein>
    <recommendedName>
        <fullName evidence="1">protein S-acyltransferase</fullName>
        <ecNumber evidence="1">2.3.1.225</ecNumber>
    </recommendedName>
</protein>
<feature type="region of interest" description="Disordered" evidence="5">
    <location>
        <begin position="70"/>
        <end position="110"/>
    </location>
</feature>
<dbReference type="PANTHER" id="PTHR24161:SF85">
    <property type="entry name" value="PALMITOYLTRANSFERASE HIP14"/>
    <property type="match status" value="1"/>
</dbReference>
<keyword evidence="2" id="KW-0677">Repeat</keyword>
<evidence type="ECO:0000256" key="3">
    <source>
        <dbReference type="ARBA" id="ARBA00023043"/>
    </source>
</evidence>
<name>A0AAN7CF46_9PEZI</name>
<evidence type="ECO:0000256" key="4">
    <source>
        <dbReference type="PROSITE-ProRule" id="PRU00023"/>
    </source>
</evidence>
<dbReference type="PROSITE" id="PS50297">
    <property type="entry name" value="ANK_REP_REGION"/>
    <property type="match status" value="2"/>
</dbReference>
<organism evidence="7 8">
    <name type="scientific">Achaetomium macrosporum</name>
    <dbReference type="NCBI Taxonomy" id="79813"/>
    <lineage>
        <taxon>Eukaryota</taxon>
        <taxon>Fungi</taxon>
        <taxon>Dikarya</taxon>
        <taxon>Ascomycota</taxon>
        <taxon>Pezizomycotina</taxon>
        <taxon>Sordariomycetes</taxon>
        <taxon>Sordariomycetidae</taxon>
        <taxon>Sordariales</taxon>
        <taxon>Chaetomiaceae</taxon>
        <taxon>Achaetomium</taxon>
    </lineage>
</organism>
<feature type="region of interest" description="Disordered" evidence="5">
    <location>
        <begin position="147"/>
        <end position="170"/>
    </location>
</feature>
<evidence type="ECO:0000256" key="5">
    <source>
        <dbReference type="SAM" id="MobiDB-lite"/>
    </source>
</evidence>
<feature type="compositionally biased region" description="Basic and acidic residues" evidence="5">
    <location>
        <begin position="80"/>
        <end position="90"/>
    </location>
</feature>
<evidence type="ECO:0000256" key="2">
    <source>
        <dbReference type="ARBA" id="ARBA00022737"/>
    </source>
</evidence>
<evidence type="ECO:0000313" key="8">
    <source>
        <dbReference type="Proteomes" id="UP001303760"/>
    </source>
</evidence>
<feature type="compositionally biased region" description="Basic and acidic residues" evidence="5">
    <location>
        <begin position="32"/>
        <end position="51"/>
    </location>
</feature>